<dbReference type="InterPro" id="IPR006448">
    <property type="entry name" value="Phage_term_ssu_P27"/>
</dbReference>
<dbReference type="Pfam" id="PF05119">
    <property type="entry name" value="Terminase_4"/>
    <property type="match status" value="1"/>
</dbReference>
<feature type="compositionally biased region" description="Pro residues" evidence="1">
    <location>
        <begin position="34"/>
        <end position="43"/>
    </location>
</feature>
<dbReference type="EMBL" id="BK015471">
    <property type="protein sequence ID" value="DAE08483.1"/>
    <property type="molecule type" value="Genomic_DNA"/>
</dbReference>
<reference evidence="2" key="1">
    <citation type="journal article" date="2021" name="Proc. Natl. Acad. Sci. U.S.A.">
        <title>A Catalog of Tens of Thousands of Viruses from Human Metagenomes Reveals Hidden Associations with Chronic Diseases.</title>
        <authorList>
            <person name="Tisza M.J."/>
            <person name="Buck C.B."/>
        </authorList>
    </citation>
    <scope>NUCLEOTIDE SEQUENCE</scope>
    <source>
        <strain evidence="2">CtD2Q91</strain>
    </source>
</reference>
<feature type="region of interest" description="Disordered" evidence="1">
    <location>
        <begin position="1"/>
        <end position="43"/>
    </location>
</feature>
<sequence>MAGARQPTDLVIAKGRKHMTKAEEDARRDREVVVPPPQRAKPPKWLPKPLHKEFRALGRQLLDVGLYTDLDADNLGRYLIAHHEYISATAEVQRALEPVPGRGRDLEAAESWGRVQDRYFKQARNCANDMGLTVSSRCRLVLPSSLPAAAFTPNDGEDEFSQILRKRQEAAVSRAGNG</sequence>
<name>A0A8S5PPQ1_9CAUD</name>
<proteinExistence type="predicted"/>
<protein>
    <submittedName>
        <fullName evidence="2">Terminase small subunit</fullName>
    </submittedName>
</protein>
<organism evidence="2">
    <name type="scientific">Siphoviridae sp. ctD2Q91</name>
    <dbReference type="NCBI Taxonomy" id="2825383"/>
    <lineage>
        <taxon>Viruses</taxon>
        <taxon>Duplodnaviria</taxon>
        <taxon>Heunggongvirae</taxon>
        <taxon>Uroviricota</taxon>
        <taxon>Caudoviricetes</taxon>
    </lineage>
</organism>
<accession>A0A8S5PPQ1</accession>
<evidence type="ECO:0000256" key="1">
    <source>
        <dbReference type="SAM" id="MobiDB-lite"/>
    </source>
</evidence>
<feature type="compositionally biased region" description="Basic and acidic residues" evidence="1">
    <location>
        <begin position="20"/>
        <end position="32"/>
    </location>
</feature>
<evidence type="ECO:0000313" key="2">
    <source>
        <dbReference type="EMBL" id="DAE08483.1"/>
    </source>
</evidence>
<dbReference type="NCBIfam" id="TIGR01558">
    <property type="entry name" value="sm_term_P27"/>
    <property type="match status" value="1"/>
</dbReference>